<feature type="region of interest" description="Disordered" evidence="1">
    <location>
        <begin position="1"/>
        <end position="116"/>
    </location>
</feature>
<feature type="compositionally biased region" description="Basic residues" evidence="1">
    <location>
        <begin position="47"/>
        <end position="78"/>
    </location>
</feature>
<accession>A0A232F4P1</accession>
<gene>
    <name evidence="2" type="ORF">TSAR_013390</name>
</gene>
<comment type="caution">
    <text evidence="2">The sequence shown here is derived from an EMBL/GenBank/DDBJ whole genome shotgun (WGS) entry which is preliminary data.</text>
</comment>
<organism evidence="2 3">
    <name type="scientific">Trichomalopsis sarcophagae</name>
    <dbReference type="NCBI Taxonomy" id="543379"/>
    <lineage>
        <taxon>Eukaryota</taxon>
        <taxon>Metazoa</taxon>
        <taxon>Ecdysozoa</taxon>
        <taxon>Arthropoda</taxon>
        <taxon>Hexapoda</taxon>
        <taxon>Insecta</taxon>
        <taxon>Pterygota</taxon>
        <taxon>Neoptera</taxon>
        <taxon>Endopterygota</taxon>
        <taxon>Hymenoptera</taxon>
        <taxon>Apocrita</taxon>
        <taxon>Proctotrupomorpha</taxon>
        <taxon>Chalcidoidea</taxon>
        <taxon>Pteromalidae</taxon>
        <taxon>Pteromalinae</taxon>
        <taxon>Trichomalopsis</taxon>
    </lineage>
</organism>
<feature type="compositionally biased region" description="Basic residues" evidence="1">
    <location>
        <begin position="1"/>
        <end position="12"/>
    </location>
</feature>
<proteinExistence type="predicted"/>
<protein>
    <submittedName>
        <fullName evidence="2">Uncharacterized protein</fullName>
    </submittedName>
</protein>
<reference evidence="2 3" key="1">
    <citation type="journal article" date="2017" name="Curr. Biol.">
        <title>The Evolution of Venom by Co-option of Single-Copy Genes.</title>
        <authorList>
            <person name="Martinson E.O."/>
            <person name="Mrinalini"/>
            <person name="Kelkar Y.D."/>
            <person name="Chang C.H."/>
            <person name="Werren J.H."/>
        </authorList>
    </citation>
    <scope>NUCLEOTIDE SEQUENCE [LARGE SCALE GENOMIC DNA]</scope>
    <source>
        <strain evidence="2 3">Alberta</strain>
        <tissue evidence="2">Whole body</tissue>
    </source>
</reference>
<dbReference type="EMBL" id="NNAY01001027">
    <property type="protein sequence ID" value="OXU25433.1"/>
    <property type="molecule type" value="Genomic_DNA"/>
</dbReference>
<name>A0A232F4P1_9HYME</name>
<sequence length="116" mass="12334">MGRPKAGAKKAPLKCPGGRCYDDSDSFSSESDCSDSDCSDCYDCGPKKKRTAKKTATKSKPKSKSSKSKGKKKTASRRKPVDTSDSCSCSDCEDYSSDDSFDCPPKKGGGRKCSAC</sequence>
<evidence type="ECO:0000313" key="2">
    <source>
        <dbReference type="EMBL" id="OXU25433.1"/>
    </source>
</evidence>
<feature type="compositionally biased region" description="Acidic residues" evidence="1">
    <location>
        <begin position="91"/>
        <end position="101"/>
    </location>
</feature>
<dbReference type="AlphaFoldDB" id="A0A232F4P1"/>
<evidence type="ECO:0000313" key="3">
    <source>
        <dbReference type="Proteomes" id="UP000215335"/>
    </source>
</evidence>
<dbReference type="Proteomes" id="UP000215335">
    <property type="component" value="Unassembled WGS sequence"/>
</dbReference>
<keyword evidence="3" id="KW-1185">Reference proteome</keyword>
<evidence type="ECO:0000256" key="1">
    <source>
        <dbReference type="SAM" id="MobiDB-lite"/>
    </source>
</evidence>